<dbReference type="InterPro" id="IPR000644">
    <property type="entry name" value="CBS_dom"/>
</dbReference>
<dbReference type="Proteomes" id="UP001515480">
    <property type="component" value="Unassembled WGS sequence"/>
</dbReference>
<feature type="domain" description="CBS" evidence="4">
    <location>
        <begin position="133"/>
        <end position="189"/>
    </location>
</feature>
<evidence type="ECO:0000259" key="4">
    <source>
        <dbReference type="PROSITE" id="PS51371"/>
    </source>
</evidence>
<evidence type="ECO:0000256" key="1">
    <source>
        <dbReference type="ARBA" id="ARBA00022737"/>
    </source>
</evidence>
<dbReference type="EMBL" id="JBGBPQ010000033">
    <property type="protein sequence ID" value="KAL1495155.1"/>
    <property type="molecule type" value="Genomic_DNA"/>
</dbReference>
<evidence type="ECO:0000256" key="3">
    <source>
        <dbReference type="SAM" id="Phobius"/>
    </source>
</evidence>
<keyword evidence="6" id="KW-1185">Reference proteome</keyword>
<dbReference type="AlphaFoldDB" id="A0AB34IC73"/>
<evidence type="ECO:0000313" key="6">
    <source>
        <dbReference type="Proteomes" id="UP001515480"/>
    </source>
</evidence>
<dbReference type="Gene3D" id="3.10.580.10">
    <property type="entry name" value="CBS-domain"/>
    <property type="match status" value="2"/>
</dbReference>
<feature type="domain" description="CBS" evidence="4">
    <location>
        <begin position="66"/>
        <end position="123"/>
    </location>
</feature>
<name>A0AB34IC73_PRYPA</name>
<evidence type="ECO:0000256" key="2">
    <source>
        <dbReference type="PROSITE-ProRule" id="PRU00703"/>
    </source>
</evidence>
<sequence length="508" mass="53687">MSGPTRTSSDALAALVEAAATGKREADVPPPIPEAEPTHAMPTVKPGALATLSQVDASTGRTVAELRPRPPLVVECHTTVLDAARQMHALNVDVVLVQSAEGALVGIVTDTDVAHKLLAEGDEPAEVLIEHVMTADPHCISASAPAVAALWTMIERRFRHLPVVNARLQVQGVLDISKCLHDAVSRLDSITLGASVTLGSLLPAVAPTGSAHDKSSPLDAAASVRQAARAMRKRRTGVLVEADGCSHAGVLTPKDLLFRVVAQGLPADSTPLSAVMTPRPDTMLPTDSVRDALSQAASSFTSTTVTFHHCLHLHHLLLVNHHHHLHLLLLHFLHLRHNLQGSGYRTMPVVSASGESHGVLDILGLMQGTLHKSDRGMLQVRARRMHQTDFVKEEAEAAPLVSAAQSLIESAADEPDAAGAPPDYSLQALLEARAAEEAEAAPPEWWGGAREALLDSVADELAALKQSLISRFEVGEAALAKRRAASRFLTPAAFLAAGILIGAALARR</sequence>
<reference evidence="5 6" key="1">
    <citation type="journal article" date="2024" name="Science">
        <title>Giant polyketide synthase enzymes in the biosynthesis of giant marine polyether toxins.</title>
        <authorList>
            <person name="Fallon T.R."/>
            <person name="Shende V.V."/>
            <person name="Wierzbicki I.H."/>
            <person name="Pendleton A.L."/>
            <person name="Watervoot N.F."/>
            <person name="Auber R.P."/>
            <person name="Gonzalez D.J."/>
            <person name="Wisecaver J.H."/>
            <person name="Moore B.S."/>
        </authorList>
    </citation>
    <scope>NUCLEOTIDE SEQUENCE [LARGE SCALE GENOMIC DNA]</scope>
    <source>
        <strain evidence="5 6">12B1</strain>
    </source>
</reference>
<dbReference type="PANTHER" id="PTHR48108">
    <property type="entry name" value="CBS DOMAIN-CONTAINING PROTEIN CBSX2, CHLOROPLASTIC"/>
    <property type="match status" value="1"/>
</dbReference>
<accession>A0AB34IC73</accession>
<dbReference type="SUPFAM" id="SSF54631">
    <property type="entry name" value="CBS-domain pair"/>
    <property type="match status" value="2"/>
</dbReference>
<keyword evidence="3" id="KW-0812">Transmembrane</keyword>
<comment type="caution">
    <text evidence="5">The sequence shown here is derived from an EMBL/GenBank/DDBJ whole genome shotgun (WGS) entry which is preliminary data.</text>
</comment>
<dbReference type="SMART" id="SM00116">
    <property type="entry name" value="CBS"/>
    <property type="match status" value="2"/>
</dbReference>
<gene>
    <name evidence="5" type="ORF">AB1Y20_017020</name>
</gene>
<organism evidence="5 6">
    <name type="scientific">Prymnesium parvum</name>
    <name type="common">Toxic golden alga</name>
    <dbReference type="NCBI Taxonomy" id="97485"/>
    <lineage>
        <taxon>Eukaryota</taxon>
        <taxon>Haptista</taxon>
        <taxon>Haptophyta</taxon>
        <taxon>Prymnesiophyceae</taxon>
        <taxon>Prymnesiales</taxon>
        <taxon>Prymnesiaceae</taxon>
        <taxon>Prymnesium</taxon>
    </lineage>
</organism>
<keyword evidence="2" id="KW-0129">CBS domain</keyword>
<dbReference type="PANTHER" id="PTHR48108:SF26">
    <property type="entry name" value="CBS DOMAIN-CONTAINING PROTEIN DDB_G0289609"/>
    <property type="match status" value="1"/>
</dbReference>
<keyword evidence="3" id="KW-1133">Transmembrane helix</keyword>
<feature type="transmembrane region" description="Helical" evidence="3">
    <location>
        <begin position="488"/>
        <end position="506"/>
    </location>
</feature>
<keyword evidence="3" id="KW-0472">Membrane</keyword>
<dbReference type="PROSITE" id="PS51371">
    <property type="entry name" value="CBS"/>
    <property type="match status" value="2"/>
</dbReference>
<dbReference type="Pfam" id="PF00571">
    <property type="entry name" value="CBS"/>
    <property type="match status" value="2"/>
</dbReference>
<dbReference type="InterPro" id="IPR046342">
    <property type="entry name" value="CBS_dom_sf"/>
</dbReference>
<dbReference type="InterPro" id="IPR051462">
    <property type="entry name" value="CBS_domain-containing"/>
</dbReference>
<protein>
    <recommendedName>
        <fullName evidence="4">CBS domain-containing protein</fullName>
    </recommendedName>
</protein>
<keyword evidence="1" id="KW-0677">Repeat</keyword>
<proteinExistence type="predicted"/>
<evidence type="ECO:0000313" key="5">
    <source>
        <dbReference type="EMBL" id="KAL1495155.1"/>
    </source>
</evidence>